<dbReference type="InterPro" id="IPR021109">
    <property type="entry name" value="Peptidase_aspartic_dom_sf"/>
</dbReference>
<name>A0A445ASN2_ARAHY</name>
<dbReference type="PANTHER" id="PTHR33067:SF9">
    <property type="entry name" value="RNA-DIRECTED DNA POLYMERASE"/>
    <property type="match status" value="1"/>
</dbReference>
<evidence type="ECO:0000313" key="2">
    <source>
        <dbReference type="EMBL" id="RYR29425.1"/>
    </source>
</evidence>
<feature type="compositionally biased region" description="Basic and acidic residues" evidence="1">
    <location>
        <begin position="90"/>
        <end position="115"/>
    </location>
</feature>
<sequence>MVFFMQEKRVNNASHQVVENILVKVGNYFLPTDFVVLDMEESNLHPIILGRPFLATARALIVVKQGELILRIHDEHLTFHVFKPTPESEPEPKELKDDHSKMSLEESNSEPKAEPLKQSLVNKQESQKIQQPRECKEELRPQESGRAVNKDLPNTRVNGALLEEEKGVVKKFPRGWRNKKIPTEGFTPGDKVISAHHPPTLPHLPTIPSQLPRAFTIRKVFSLEHVEIIKKSSGDSFTVRGEDLRH</sequence>
<dbReference type="AlphaFoldDB" id="A0A445ASN2"/>
<comment type="caution">
    <text evidence="2">The sequence shown here is derived from an EMBL/GenBank/DDBJ whole genome shotgun (WGS) entry which is preliminary data.</text>
</comment>
<keyword evidence="3" id="KW-1185">Reference proteome</keyword>
<evidence type="ECO:0000313" key="3">
    <source>
        <dbReference type="Proteomes" id="UP000289738"/>
    </source>
</evidence>
<dbReference type="Proteomes" id="UP000289738">
    <property type="component" value="Chromosome B01"/>
</dbReference>
<feature type="compositionally biased region" description="Polar residues" evidence="1">
    <location>
        <begin position="119"/>
        <end position="130"/>
    </location>
</feature>
<gene>
    <name evidence="2" type="ORF">Ahy_B01g053795</name>
</gene>
<organism evidence="2 3">
    <name type="scientific">Arachis hypogaea</name>
    <name type="common">Peanut</name>
    <dbReference type="NCBI Taxonomy" id="3818"/>
    <lineage>
        <taxon>Eukaryota</taxon>
        <taxon>Viridiplantae</taxon>
        <taxon>Streptophyta</taxon>
        <taxon>Embryophyta</taxon>
        <taxon>Tracheophyta</taxon>
        <taxon>Spermatophyta</taxon>
        <taxon>Magnoliopsida</taxon>
        <taxon>eudicotyledons</taxon>
        <taxon>Gunneridae</taxon>
        <taxon>Pentapetalae</taxon>
        <taxon>rosids</taxon>
        <taxon>fabids</taxon>
        <taxon>Fabales</taxon>
        <taxon>Fabaceae</taxon>
        <taxon>Papilionoideae</taxon>
        <taxon>50 kb inversion clade</taxon>
        <taxon>dalbergioids sensu lato</taxon>
        <taxon>Dalbergieae</taxon>
        <taxon>Pterocarpus clade</taxon>
        <taxon>Arachis</taxon>
    </lineage>
</organism>
<dbReference type="EMBL" id="SDMP01000011">
    <property type="protein sequence ID" value="RYR29425.1"/>
    <property type="molecule type" value="Genomic_DNA"/>
</dbReference>
<feature type="region of interest" description="Disordered" evidence="1">
    <location>
        <begin position="83"/>
        <end position="152"/>
    </location>
</feature>
<feature type="compositionally biased region" description="Basic and acidic residues" evidence="1">
    <location>
        <begin position="131"/>
        <end position="143"/>
    </location>
</feature>
<dbReference type="Gene3D" id="2.40.70.10">
    <property type="entry name" value="Acid Proteases"/>
    <property type="match status" value="1"/>
</dbReference>
<protein>
    <submittedName>
        <fullName evidence="2">Uncharacterized protein</fullName>
    </submittedName>
</protein>
<proteinExistence type="predicted"/>
<dbReference type="PANTHER" id="PTHR33067">
    <property type="entry name" value="RNA-DIRECTED DNA POLYMERASE-RELATED"/>
    <property type="match status" value="1"/>
</dbReference>
<reference evidence="2 3" key="1">
    <citation type="submission" date="2019-01" db="EMBL/GenBank/DDBJ databases">
        <title>Sequencing of cultivated peanut Arachis hypogaea provides insights into genome evolution and oil improvement.</title>
        <authorList>
            <person name="Chen X."/>
        </authorList>
    </citation>
    <scope>NUCLEOTIDE SEQUENCE [LARGE SCALE GENOMIC DNA]</scope>
    <source>
        <strain evidence="3">cv. Fuhuasheng</strain>
        <tissue evidence="2">Leaves</tissue>
    </source>
</reference>
<evidence type="ECO:0000256" key="1">
    <source>
        <dbReference type="SAM" id="MobiDB-lite"/>
    </source>
</evidence>
<accession>A0A445ASN2</accession>